<protein>
    <submittedName>
        <fullName evidence="9">Iron permease FTR1</fullName>
    </submittedName>
</protein>
<dbReference type="AlphaFoldDB" id="A0A1E3PLR3"/>
<feature type="compositionally biased region" description="Acidic residues" evidence="7">
    <location>
        <begin position="368"/>
        <end position="378"/>
    </location>
</feature>
<evidence type="ECO:0000256" key="1">
    <source>
        <dbReference type="ARBA" id="ARBA00004141"/>
    </source>
</evidence>
<dbReference type="GO" id="GO:0033573">
    <property type="term" value="C:high-affinity iron permease complex"/>
    <property type="evidence" value="ECO:0007669"/>
    <property type="project" value="InterPro"/>
</dbReference>
<keyword evidence="5 8" id="KW-1133">Transmembrane helix</keyword>
<dbReference type="OrthoDB" id="4364at2759"/>
<comment type="subcellular location">
    <subcellularLocation>
        <location evidence="1">Membrane</location>
        <topology evidence="1">Multi-pass membrane protein</topology>
    </subcellularLocation>
</comment>
<evidence type="ECO:0000256" key="4">
    <source>
        <dbReference type="ARBA" id="ARBA00022692"/>
    </source>
</evidence>
<keyword evidence="3" id="KW-0813">Transport</keyword>
<dbReference type="STRING" id="857566.A0A1E3PLR3"/>
<dbReference type="PANTHER" id="PTHR31632">
    <property type="entry name" value="IRON TRANSPORTER FTH1"/>
    <property type="match status" value="1"/>
</dbReference>
<dbReference type="Proteomes" id="UP000095009">
    <property type="component" value="Unassembled WGS sequence"/>
</dbReference>
<evidence type="ECO:0000313" key="10">
    <source>
        <dbReference type="Proteomes" id="UP000095009"/>
    </source>
</evidence>
<dbReference type="EMBL" id="KV454408">
    <property type="protein sequence ID" value="ODQ66373.1"/>
    <property type="molecule type" value="Genomic_DNA"/>
</dbReference>
<evidence type="ECO:0000256" key="6">
    <source>
        <dbReference type="ARBA" id="ARBA00023136"/>
    </source>
</evidence>
<proteinExistence type="inferred from homology"/>
<feature type="transmembrane region" description="Helical" evidence="8">
    <location>
        <begin position="294"/>
        <end position="313"/>
    </location>
</feature>
<feature type="transmembrane region" description="Helical" evidence="8">
    <location>
        <begin position="180"/>
        <end position="199"/>
    </location>
</feature>
<reference evidence="9 10" key="1">
    <citation type="journal article" date="2016" name="Proc. Natl. Acad. Sci. U.S.A.">
        <title>Comparative genomics of biotechnologically important yeasts.</title>
        <authorList>
            <person name="Riley R."/>
            <person name="Haridas S."/>
            <person name="Wolfe K.H."/>
            <person name="Lopes M.R."/>
            <person name="Hittinger C.T."/>
            <person name="Goeker M."/>
            <person name="Salamov A.A."/>
            <person name="Wisecaver J.H."/>
            <person name="Long T.M."/>
            <person name="Calvey C.H."/>
            <person name="Aerts A.L."/>
            <person name="Barry K.W."/>
            <person name="Choi C."/>
            <person name="Clum A."/>
            <person name="Coughlan A.Y."/>
            <person name="Deshpande S."/>
            <person name="Douglass A.P."/>
            <person name="Hanson S.J."/>
            <person name="Klenk H.-P."/>
            <person name="LaButti K.M."/>
            <person name="Lapidus A."/>
            <person name="Lindquist E.A."/>
            <person name="Lipzen A.M."/>
            <person name="Meier-Kolthoff J.P."/>
            <person name="Ohm R.A."/>
            <person name="Otillar R.P."/>
            <person name="Pangilinan J.L."/>
            <person name="Peng Y."/>
            <person name="Rokas A."/>
            <person name="Rosa C.A."/>
            <person name="Scheuner C."/>
            <person name="Sibirny A.A."/>
            <person name="Slot J.C."/>
            <person name="Stielow J.B."/>
            <person name="Sun H."/>
            <person name="Kurtzman C.P."/>
            <person name="Blackwell M."/>
            <person name="Grigoriev I.V."/>
            <person name="Jeffries T.W."/>
        </authorList>
    </citation>
    <scope>NUCLEOTIDE SEQUENCE [LARGE SCALE GENOMIC DNA]</scope>
    <source>
        <strain evidence="9 10">DSM 6958</strain>
    </source>
</reference>
<keyword evidence="4 8" id="KW-0812">Transmembrane</keyword>
<evidence type="ECO:0000256" key="5">
    <source>
        <dbReference type="ARBA" id="ARBA00022989"/>
    </source>
</evidence>
<organism evidence="9 10">
    <name type="scientific">Nadsonia fulvescens var. elongata DSM 6958</name>
    <dbReference type="NCBI Taxonomy" id="857566"/>
    <lineage>
        <taxon>Eukaryota</taxon>
        <taxon>Fungi</taxon>
        <taxon>Dikarya</taxon>
        <taxon>Ascomycota</taxon>
        <taxon>Saccharomycotina</taxon>
        <taxon>Dipodascomycetes</taxon>
        <taxon>Dipodascales</taxon>
        <taxon>Dipodascales incertae sedis</taxon>
        <taxon>Nadsonia</taxon>
    </lineage>
</organism>
<evidence type="ECO:0000256" key="8">
    <source>
        <dbReference type="SAM" id="Phobius"/>
    </source>
</evidence>
<keyword evidence="3" id="KW-0410">Iron transport</keyword>
<feature type="transmembrane region" description="Helical" evidence="8">
    <location>
        <begin position="12"/>
        <end position="31"/>
    </location>
</feature>
<evidence type="ECO:0000256" key="3">
    <source>
        <dbReference type="ARBA" id="ARBA00022496"/>
    </source>
</evidence>
<feature type="transmembrane region" description="Helical" evidence="8">
    <location>
        <begin position="147"/>
        <end position="168"/>
    </location>
</feature>
<evidence type="ECO:0000256" key="2">
    <source>
        <dbReference type="ARBA" id="ARBA00008333"/>
    </source>
</evidence>
<dbReference type="PANTHER" id="PTHR31632:SF2">
    <property type="entry name" value="PLASMA MEMBRANE IRON PERMEASE"/>
    <property type="match status" value="1"/>
</dbReference>
<accession>A0A1E3PLR3</accession>
<evidence type="ECO:0000256" key="7">
    <source>
        <dbReference type="SAM" id="MobiDB-lite"/>
    </source>
</evidence>
<dbReference type="Pfam" id="PF03239">
    <property type="entry name" value="FTR1"/>
    <property type="match status" value="1"/>
</dbReference>
<feature type="transmembrane region" description="Helical" evidence="8">
    <location>
        <begin position="52"/>
        <end position="76"/>
    </location>
</feature>
<keyword evidence="6 8" id="KW-0472">Membrane</keyword>
<sequence length="378" mass="41585">MAGVFSVEVFFVLFRESLEASIILSVLLAFLKQGFSGSGSDQVVYKSLVKQVWYGAAAGLFICLIIGGTFIGVFYSLGNDLWAKSEDLWEGIFSLVATVLITIMGLAMLRINKMKEKWRVKLAKSILDSHKHKDMSWWNPKRITTGYAMAILPFITVLREGIEAIIFVGGVSLGTSASSIPLPVFTGLAAGLLCGYIIYRGGNVMSIQIFLIASTCFLYLIAAGLFSRGVWFLEMYRFAKAAGGDVAENGSGPGSYNIKASVWHVNCCNPLIDGGWQIFQALFGWQNSATFGSVISYNVYWICICLTILAALYEEKHGHWPLLGRFQKKKMTEAEIDQMVREAASAEKLATVKNAGSHDIPMDSFESTSEEESKDVSR</sequence>
<dbReference type="InterPro" id="IPR004923">
    <property type="entry name" value="FTR1/Fip1/EfeU"/>
</dbReference>
<feature type="region of interest" description="Disordered" evidence="7">
    <location>
        <begin position="351"/>
        <end position="378"/>
    </location>
</feature>
<keyword evidence="10" id="KW-1185">Reference proteome</keyword>
<feature type="transmembrane region" description="Helical" evidence="8">
    <location>
        <begin position="88"/>
        <end position="109"/>
    </location>
</feature>
<comment type="similarity">
    <text evidence="2">Belongs to the oxidase-dependent Fe transporter (OFeT) (TC 9.A.10.1) family.</text>
</comment>
<dbReference type="GO" id="GO:0015093">
    <property type="term" value="F:ferrous iron transmembrane transporter activity"/>
    <property type="evidence" value="ECO:0007669"/>
    <property type="project" value="TreeGrafter"/>
</dbReference>
<feature type="transmembrane region" description="Helical" evidence="8">
    <location>
        <begin position="206"/>
        <end position="226"/>
    </location>
</feature>
<gene>
    <name evidence="9" type="ORF">NADFUDRAFT_82211</name>
</gene>
<keyword evidence="3" id="KW-0408">Iron</keyword>
<name>A0A1E3PLR3_9ASCO</name>
<evidence type="ECO:0000313" key="9">
    <source>
        <dbReference type="EMBL" id="ODQ66373.1"/>
    </source>
</evidence>
<keyword evidence="3" id="KW-0406">Ion transport</keyword>